<keyword evidence="3" id="KW-1185">Reference proteome</keyword>
<protein>
    <submittedName>
        <fullName evidence="2">Uncharacterized protein</fullName>
    </submittedName>
</protein>
<evidence type="ECO:0000313" key="3">
    <source>
        <dbReference type="Proteomes" id="UP000800035"/>
    </source>
</evidence>
<dbReference type="OrthoDB" id="10435675at2759"/>
<reference evidence="2" key="1">
    <citation type="journal article" date="2020" name="Stud. Mycol.">
        <title>101 Dothideomycetes genomes: a test case for predicting lifestyles and emergence of pathogens.</title>
        <authorList>
            <person name="Haridas S."/>
            <person name="Albert R."/>
            <person name="Binder M."/>
            <person name="Bloem J."/>
            <person name="Labutti K."/>
            <person name="Salamov A."/>
            <person name="Andreopoulos B."/>
            <person name="Baker S."/>
            <person name="Barry K."/>
            <person name="Bills G."/>
            <person name="Bluhm B."/>
            <person name="Cannon C."/>
            <person name="Castanera R."/>
            <person name="Culley D."/>
            <person name="Daum C."/>
            <person name="Ezra D."/>
            <person name="Gonzalez J."/>
            <person name="Henrissat B."/>
            <person name="Kuo A."/>
            <person name="Liang C."/>
            <person name="Lipzen A."/>
            <person name="Lutzoni F."/>
            <person name="Magnuson J."/>
            <person name="Mondo S."/>
            <person name="Nolan M."/>
            <person name="Ohm R."/>
            <person name="Pangilinan J."/>
            <person name="Park H.-J."/>
            <person name="Ramirez L."/>
            <person name="Alfaro M."/>
            <person name="Sun H."/>
            <person name="Tritt A."/>
            <person name="Yoshinaga Y."/>
            <person name="Zwiers L.-H."/>
            <person name="Turgeon B."/>
            <person name="Goodwin S."/>
            <person name="Spatafora J."/>
            <person name="Crous P."/>
            <person name="Grigoriev I."/>
        </authorList>
    </citation>
    <scope>NUCLEOTIDE SEQUENCE</scope>
    <source>
        <strain evidence="2">CBS 675.92</strain>
    </source>
</reference>
<organism evidence="2 3">
    <name type="scientific">Byssothecium circinans</name>
    <dbReference type="NCBI Taxonomy" id="147558"/>
    <lineage>
        <taxon>Eukaryota</taxon>
        <taxon>Fungi</taxon>
        <taxon>Dikarya</taxon>
        <taxon>Ascomycota</taxon>
        <taxon>Pezizomycotina</taxon>
        <taxon>Dothideomycetes</taxon>
        <taxon>Pleosporomycetidae</taxon>
        <taxon>Pleosporales</taxon>
        <taxon>Massarineae</taxon>
        <taxon>Massarinaceae</taxon>
        <taxon>Byssothecium</taxon>
    </lineage>
</organism>
<name>A0A6A5TTP6_9PLEO</name>
<gene>
    <name evidence="2" type="ORF">CC80DRAFT_548621</name>
</gene>
<dbReference type="AlphaFoldDB" id="A0A6A5TTP6"/>
<feature type="signal peptide" evidence="1">
    <location>
        <begin position="1"/>
        <end position="16"/>
    </location>
</feature>
<accession>A0A6A5TTP6</accession>
<keyword evidence="1" id="KW-0732">Signal</keyword>
<feature type="chain" id="PRO_5025538361" evidence="1">
    <location>
        <begin position="17"/>
        <end position="155"/>
    </location>
</feature>
<evidence type="ECO:0000313" key="2">
    <source>
        <dbReference type="EMBL" id="KAF1956323.1"/>
    </source>
</evidence>
<dbReference type="EMBL" id="ML976992">
    <property type="protein sequence ID" value="KAF1956323.1"/>
    <property type="molecule type" value="Genomic_DNA"/>
</dbReference>
<proteinExistence type="predicted"/>
<evidence type="ECO:0000256" key="1">
    <source>
        <dbReference type="SAM" id="SignalP"/>
    </source>
</evidence>
<sequence length="155" mass="17155">MRFLTFIASFLAFTLAILSAPAKQSYTQRDHALHDSVHYLPPNVTHTNTLARRYANITRRYPNITICGEASHFALDPAHPGKTHTVPLLGFGVCTRLDDGSQFVGQSAPINKVELTNKACACSVYSYEYISLPKGGRWATSAGKHYGSNHFEELQ</sequence>
<dbReference type="Proteomes" id="UP000800035">
    <property type="component" value="Unassembled WGS sequence"/>
</dbReference>